<dbReference type="GO" id="GO:0005975">
    <property type="term" value="P:carbohydrate metabolic process"/>
    <property type="evidence" value="ECO:0007669"/>
    <property type="project" value="InterPro"/>
</dbReference>
<accession>A0A1I7NN06</accession>
<evidence type="ECO:0000259" key="6">
    <source>
        <dbReference type="Pfam" id="PF02836"/>
    </source>
</evidence>
<evidence type="ECO:0000256" key="4">
    <source>
        <dbReference type="SAM" id="SignalP"/>
    </source>
</evidence>
<dbReference type="Pfam" id="PF02836">
    <property type="entry name" value="Glyco_hydro_2_C"/>
    <property type="match status" value="1"/>
</dbReference>
<evidence type="ECO:0000256" key="1">
    <source>
        <dbReference type="ARBA" id="ARBA00007401"/>
    </source>
</evidence>
<evidence type="ECO:0000259" key="8">
    <source>
        <dbReference type="Pfam" id="PF22666"/>
    </source>
</evidence>
<feature type="domain" description="Glycoside hydrolase family 2 catalytic" evidence="6">
    <location>
        <begin position="382"/>
        <end position="505"/>
    </location>
</feature>
<proteinExistence type="inferred from homology"/>
<feature type="signal peptide" evidence="4">
    <location>
        <begin position="1"/>
        <end position="24"/>
    </location>
</feature>
<dbReference type="Pfam" id="PF18368">
    <property type="entry name" value="Ig_GlcNase"/>
    <property type="match status" value="1"/>
</dbReference>
<organism evidence="9 10">
    <name type="scientific">Thermoflavifilum thermophilum</name>
    <dbReference type="NCBI Taxonomy" id="1393122"/>
    <lineage>
        <taxon>Bacteria</taxon>
        <taxon>Pseudomonadati</taxon>
        <taxon>Bacteroidota</taxon>
        <taxon>Chitinophagia</taxon>
        <taxon>Chitinophagales</taxon>
        <taxon>Chitinophagaceae</taxon>
        <taxon>Thermoflavifilum</taxon>
    </lineage>
</organism>
<feature type="domain" description="Beta-mannosidase-like galactose-binding" evidence="8">
    <location>
        <begin position="62"/>
        <end position="172"/>
    </location>
</feature>
<dbReference type="Pfam" id="PF00703">
    <property type="entry name" value="Glyco_hydro_2"/>
    <property type="match status" value="1"/>
</dbReference>
<gene>
    <name evidence="9" type="ORF">SAMN05660895_2385</name>
</gene>
<dbReference type="PANTHER" id="PTHR43536:SF1">
    <property type="entry name" value="MANNOSYLGLYCOPROTEIN ENDO-BETA-MANNOSIDASE"/>
    <property type="match status" value="1"/>
</dbReference>
<feature type="domain" description="Exo-beta-D-glucosaminidase Ig-fold" evidence="7">
    <location>
        <begin position="772"/>
        <end position="884"/>
    </location>
</feature>
<dbReference type="Gene3D" id="2.60.40.10">
    <property type="entry name" value="Immunoglobulins"/>
    <property type="match status" value="3"/>
</dbReference>
<feature type="chain" id="PRO_5011688523" evidence="4">
    <location>
        <begin position="25"/>
        <end position="887"/>
    </location>
</feature>
<dbReference type="PANTHER" id="PTHR43536">
    <property type="entry name" value="MANNOSYLGLYCOPROTEIN ENDO-BETA-MANNOSIDASE"/>
    <property type="match status" value="1"/>
</dbReference>
<dbReference type="Gene3D" id="3.20.20.80">
    <property type="entry name" value="Glycosidases"/>
    <property type="match status" value="1"/>
</dbReference>
<evidence type="ECO:0000259" key="7">
    <source>
        <dbReference type="Pfam" id="PF18368"/>
    </source>
</evidence>
<dbReference type="Pfam" id="PF22666">
    <property type="entry name" value="Glyco_hydro_2_N2"/>
    <property type="match status" value="1"/>
</dbReference>
<dbReference type="SUPFAM" id="SSF49785">
    <property type="entry name" value="Galactose-binding domain-like"/>
    <property type="match status" value="1"/>
</dbReference>
<dbReference type="GO" id="GO:0004553">
    <property type="term" value="F:hydrolase activity, hydrolyzing O-glycosyl compounds"/>
    <property type="evidence" value="ECO:0007669"/>
    <property type="project" value="InterPro"/>
</dbReference>
<dbReference type="STRING" id="1393122.SAMN05660895_2385"/>
<dbReference type="InterPro" id="IPR006102">
    <property type="entry name" value="Ig-like_GH2"/>
</dbReference>
<keyword evidence="2" id="KW-0378">Hydrolase</keyword>
<evidence type="ECO:0000313" key="10">
    <source>
        <dbReference type="Proteomes" id="UP000199537"/>
    </source>
</evidence>
<evidence type="ECO:0000256" key="3">
    <source>
        <dbReference type="ARBA" id="ARBA00023295"/>
    </source>
</evidence>
<dbReference type="InterPro" id="IPR036156">
    <property type="entry name" value="Beta-gal/glucu_dom_sf"/>
</dbReference>
<dbReference type="InterPro" id="IPR041351">
    <property type="entry name" value="Ig_GlcNase"/>
</dbReference>
<evidence type="ECO:0000256" key="2">
    <source>
        <dbReference type="ARBA" id="ARBA00022801"/>
    </source>
</evidence>
<dbReference type="SUPFAM" id="SSF49303">
    <property type="entry name" value="beta-Galactosidase/glucuronidase domain"/>
    <property type="match status" value="3"/>
</dbReference>
<dbReference type="InterPro" id="IPR017853">
    <property type="entry name" value="GH"/>
</dbReference>
<dbReference type="InterPro" id="IPR008979">
    <property type="entry name" value="Galactose-bd-like_sf"/>
</dbReference>
<keyword evidence="3" id="KW-0326">Glycosidase</keyword>
<dbReference type="EMBL" id="FPCJ01000001">
    <property type="protein sequence ID" value="SFV36015.1"/>
    <property type="molecule type" value="Genomic_DNA"/>
</dbReference>
<dbReference type="SUPFAM" id="SSF51445">
    <property type="entry name" value="(Trans)glycosidases"/>
    <property type="match status" value="1"/>
</dbReference>
<dbReference type="Proteomes" id="UP000199537">
    <property type="component" value="Unassembled WGS sequence"/>
</dbReference>
<keyword evidence="4" id="KW-0732">Signal</keyword>
<dbReference type="InterPro" id="IPR013783">
    <property type="entry name" value="Ig-like_fold"/>
</dbReference>
<dbReference type="InterPro" id="IPR006103">
    <property type="entry name" value="Glyco_hydro_2_cat"/>
</dbReference>
<dbReference type="Gene3D" id="2.60.120.260">
    <property type="entry name" value="Galactose-binding domain-like"/>
    <property type="match status" value="1"/>
</dbReference>
<sequence>MKRMYFSACLGILCSVSGIRFAFAQTPVRKMLQASWYIQSSAIIGHDGEKLSSAGYPFRPAQWYATTVPHTVLATLVRDGVYHDIFKGRNLSRIPDSLFQVPWWYCTQFELPELKPDQQVELCFEGINYRADIWLNGHQIASADTLKGSFRMHHFNITPYVQKGTNGLAVQVFRPGPGDLAVGFVDWNPEPPDQDMGIWRPVWLKITGPLSISEPFVSTRLDTATLDQAWVNVSMRLSNQTDKLQKGVVHVQIRPANFSEASLIRLSREIELQPYEQKVITFTPDAYPALHILHPHLWWTHDWGRPQLYNLHAEVRTEPAAALSDSLGLHFGIRSISAYRTSQGYWGYRLNGKPILIKGGGWTDPMLLDATPEYEEAQINYAVHLGLNAIRMEGFWGHDQHIYDLCDEKGILIMAGFSCQWEWKNLMHSPDDSYSAIITPEQNDIAADSWHDQIVWLRNHPSIFLWLYGSDKWPRPSLEQRYLDVLHQYDTTRPYTCSAAEHTSVLTGFSGMKMRGPYDYVPPDYWYVDTLHGGAFGFNTETSPGPEIPVLSSLQRMIPADSLWPIGSAWLYHSARGQFYNLTYYNQAMAGRLGEPVDLQDYVRKAQFLNYEGERAMFEAFEANRFRATGIIQWMYNASWPKLWWQLFDYYLMPTGAFYGVKKACEPIHIAYNYGRKDVDLINNTLHPISQLHAEAKIVDINGKILFQQSTDIPRLDDQQTLHLSLLQQIHDLPVTYLLILTLHNHQHQEISHNVYVLSSKPDLLDEKKSTWYVTPQSEYADFTALQHLPLVQLQVDKHVVTQGDTTWTTVTFVNSTPHIAFMVYAELYRDDPAHASQTPVVPVFWNDNYITLLPGEKRTIKAWVLTKDLQGSKPDIQITGWNVVAK</sequence>
<dbReference type="InterPro" id="IPR043534">
    <property type="entry name" value="EBDG/EBM"/>
</dbReference>
<evidence type="ECO:0000259" key="5">
    <source>
        <dbReference type="Pfam" id="PF00703"/>
    </source>
</evidence>
<comment type="similarity">
    <text evidence="1">Belongs to the glycosyl hydrolase 2 family.</text>
</comment>
<dbReference type="InterPro" id="IPR054593">
    <property type="entry name" value="Beta-mannosidase-like_N2"/>
</dbReference>
<evidence type="ECO:0000313" key="9">
    <source>
        <dbReference type="EMBL" id="SFV36015.1"/>
    </source>
</evidence>
<feature type="domain" description="Glycoside hydrolase family 2 immunoglobulin-like beta-sandwich" evidence="5">
    <location>
        <begin position="212"/>
        <end position="334"/>
    </location>
</feature>
<reference evidence="10" key="1">
    <citation type="submission" date="2016-10" db="EMBL/GenBank/DDBJ databases">
        <authorList>
            <person name="Varghese N."/>
            <person name="Submissions S."/>
        </authorList>
    </citation>
    <scope>NUCLEOTIDE SEQUENCE [LARGE SCALE GENOMIC DNA]</scope>
    <source>
        <strain evidence="10">DSM 14807</strain>
    </source>
</reference>
<dbReference type="AlphaFoldDB" id="A0A1I7NN06"/>
<name>A0A1I7NN06_9BACT</name>
<dbReference type="RefSeq" id="WP_177224224.1">
    <property type="nucleotide sequence ID" value="NZ_FPCJ01000001.1"/>
</dbReference>
<protein>
    <submittedName>
        <fullName evidence="9">Exo-1,4-beta-D-glucosaminidase</fullName>
    </submittedName>
</protein>
<keyword evidence="10" id="KW-1185">Reference proteome</keyword>